<sequence length="57" mass="6434">MGLGSLLLDLLNERRQCAADCLLVQEVVRHQPVQRGASEWVLPVRSRQARLLTTHEA</sequence>
<reference evidence="2" key="1">
    <citation type="submission" date="2014-10" db="EMBL/GenBank/DDBJ databases">
        <authorList>
            <person name="King R."/>
        </authorList>
    </citation>
    <scope>NUCLEOTIDE SEQUENCE [LARGE SCALE GENOMIC DNA]</scope>
    <source>
        <strain evidence="2">A3/5</strain>
    </source>
</reference>
<evidence type="ECO:0000313" key="1">
    <source>
        <dbReference type="EMBL" id="CEI39650.1"/>
    </source>
</evidence>
<proteinExistence type="predicted"/>
<accession>A0A2L2SRB6</accession>
<evidence type="ECO:0000313" key="2">
    <source>
        <dbReference type="Proteomes" id="UP000245910"/>
    </source>
</evidence>
<protein>
    <submittedName>
        <fullName evidence="1">Uncharacterized protein</fullName>
    </submittedName>
</protein>
<keyword evidence="2" id="KW-1185">Reference proteome</keyword>
<dbReference type="AlphaFoldDB" id="A0A2L2SRB6"/>
<dbReference type="EMBL" id="LN649232">
    <property type="protein sequence ID" value="CEI39650.1"/>
    <property type="molecule type" value="Genomic_DNA"/>
</dbReference>
<organism evidence="1 2">
    <name type="scientific">Fusarium venenatum</name>
    <dbReference type="NCBI Taxonomy" id="56646"/>
    <lineage>
        <taxon>Eukaryota</taxon>
        <taxon>Fungi</taxon>
        <taxon>Dikarya</taxon>
        <taxon>Ascomycota</taxon>
        <taxon>Pezizomycotina</taxon>
        <taxon>Sordariomycetes</taxon>
        <taxon>Hypocreomycetidae</taxon>
        <taxon>Hypocreales</taxon>
        <taxon>Nectriaceae</taxon>
        <taxon>Fusarium</taxon>
    </lineage>
</organism>
<dbReference type="Proteomes" id="UP000245910">
    <property type="component" value="Chromosome IIII"/>
</dbReference>
<name>A0A2L2SRB6_9HYPO</name>